<dbReference type="RefSeq" id="XP_022252121.1">
    <property type="nucleotide sequence ID" value="XM_022396413.1"/>
</dbReference>
<accession>A0ABM1T8B5</accession>
<feature type="compositionally biased region" description="Low complexity" evidence="1">
    <location>
        <begin position="259"/>
        <end position="274"/>
    </location>
</feature>
<feature type="compositionally biased region" description="Low complexity" evidence="1">
    <location>
        <begin position="355"/>
        <end position="364"/>
    </location>
</feature>
<feature type="region of interest" description="Disordered" evidence="1">
    <location>
        <begin position="406"/>
        <end position="425"/>
    </location>
</feature>
<dbReference type="GeneID" id="111087939"/>
<protein>
    <submittedName>
        <fullName evidence="4">Heterogeneous nuclear ribonucleoprotein 1-like isoform X1</fullName>
    </submittedName>
</protein>
<feature type="region of interest" description="Disordered" evidence="1">
    <location>
        <begin position="230"/>
        <end position="398"/>
    </location>
</feature>
<keyword evidence="3" id="KW-1185">Reference proteome</keyword>
<organism evidence="3 4">
    <name type="scientific">Limulus polyphemus</name>
    <name type="common">Atlantic horseshoe crab</name>
    <dbReference type="NCBI Taxonomy" id="6850"/>
    <lineage>
        <taxon>Eukaryota</taxon>
        <taxon>Metazoa</taxon>
        <taxon>Ecdysozoa</taxon>
        <taxon>Arthropoda</taxon>
        <taxon>Chelicerata</taxon>
        <taxon>Merostomata</taxon>
        <taxon>Xiphosura</taxon>
        <taxon>Limulidae</taxon>
        <taxon>Limulus</taxon>
    </lineage>
</organism>
<feature type="region of interest" description="Disordered" evidence="1">
    <location>
        <begin position="432"/>
        <end position="469"/>
    </location>
</feature>
<feature type="compositionally biased region" description="Polar residues" evidence="1">
    <location>
        <begin position="411"/>
        <end position="421"/>
    </location>
</feature>
<evidence type="ECO:0000313" key="4">
    <source>
        <dbReference type="RefSeq" id="XP_022252121.1"/>
    </source>
</evidence>
<sequence>MPFRVQLLVIVLNVVLCVSQRPPPMFDPVSGFGDPRVYNLLVCDLNLSKEARSARDQCFQDTKPETIRNAETLCRETLYSDLTELEFLESICSDNGTLTKMMWRCVYDELGKQYPGVGSKSNKQSLSSLEIDMLYLLRSYLGYGSFFRRFQPRRRYRNTPNRSAMEMVDINQTNFQALYRKYHKEPPSEKSSFSSTHRNYPFNFSNVEPKQTNFTGSLFPISENRKLTRRSYNHPSGLDYGYTTKTSVNYDGQGDGYRRYGSASSSSGDQQQSSDRYRLYGSEDSNSGDRQSSSKHENYGTGISGHSNQQTSNSYLPNRSGNSGSYNYGSYGTDSLGQGGQHSIEGYGSGSLTDGQVSSQSHGSLGSGNSGHRGQDLYDRFKSHGSSSSSFGDRYSIDNHEKYGSGDSLLEAQNNQDSSAVSGAGSFHYGANRPYGSGEKSDFQASANTYSEGSSYPASGSISGSHFGTRKQQNRLLNFPRGAFGTGSFSNSWYNSFRGRPGFNRFNNANGYLPQGSGGHGGGGNYRVDRPGVSPDVESNKFNLPEALYQCLRNIFQR</sequence>
<evidence type="ECO:0000256" key="2">
    <source>
        <dbReference type="SAM" id="SignalP"/>
    </source>
</evidence>
<evidence type="ECO:0000313" key="3">
    <source>
        <dbReference type="Proteomes" id="UP000694941"/>
    </source>
</evidence>
<proteinExistence type="predicted"/>
<gene>
    <name evidence="4" type="primary">LOC111087939</name>
</gene>
<reference evidence="4" key="1">
    <citation type="submission" date="2025-08" db="UniProtKB">
        <authorList>
            <consortium name="RefSeq"/>
        </authorList>
    </citation>
    <scope>IDENTIFICATION</scope>
    <source>
        <tissue evidence="4">Muscle</tissue>
    </source>
</reference>
<dbReference type="Proteomes" id="UP000694941">
    <property type="component" value="Unplaced"/>
</dbReference>
<feature type="compositionally biased region" description="Basic and acidic residues" evidence="1">
    <location>
        <begin position="373"/>
        <end position="382"/>
    </location>
</feature>
<feature type="compositionally biased region" description="Polar residues" evidence="1">
    <location>
        <begin position="304"/>
        <end position="319"/>
    </location>
</feature>
<keyword evidence="2" id="KW-0732">Signal</keyword>
<name>A0ABM1T8B5_LIMPO</name>
<feature type="compositionally biased region" description="Low complexity" evidence="1">
    <location>
        <begin position="451"/>
        <end position="465"/>
    </location>
</feature>
<feature type="signal peptide" evidence="2">
    <location>
        <begin position="1"/>
        <end position="19"/>
    </location>
</feature>
<evidence type="ECO:0000256" key="1">
    <source>
        <dbReference type="SAM" id="MobiDB-lite"/>
    </source>
</evidence>
<feature type="compositionally biased region" description="Low complexity" evidence="1">
    <location>
        <begin position="320"/>
        <end position="332"/>
    </location>
</feature>
<feature type="chain" id="PRO_5045864063" evidence="2">
    <location>
        <begin position="20"/>
        <end position="558"/>
    </location>
</feature>